<feature type="compositionally biased region" description="Basic and acidic residues" evidence="1">
    <location>
        <begin position="82"/>
        <end position="109"/>
    </location>
</feature>
<accession>A0A4R5AL27</accession>
<evidence type="ECO:0000313" key="2">
    <source>
        <dbReference type="EMBL" id="TDD72169.1"/>
    </source>
</evidence>
<dbReference type="OrthoDB" id="5116616at2"/>
<dbReference type="InterPro" id="IPR021527">
    <property type="entry name" value="DUF2795"/>
</dbReference>
<dbReference type="Proteomes" id="UP000294513">
    <property type="component" value="Unassembled WGS sequence"/>
</dbReference>
<dbReference type="EMBL" id="SMKU01000279">
    <property type="protein sequence ID" value="TDD72169.1"/>
    <property type="molecule type" value="Genomic_DNA"/>
</dbReference>
<organism evidence="2 3">
    <name type="scientific">Actinomadura rubrisoli</name>
    <dbReference type="NCBI Taxonomy" id="2530368"/>
    <lineage>
        <taxon>Bacteria</taxon>
        <taxon>Bacillati</taxon>
        <taxon>Actinomycetota</taxon>
        <taxon>Actinomycetes</taxon>
        <taxon>Streptosporangiales</taxon>
        <taxon>Thermomonosporaceae</taxon>
        <taxon>Actinomadura</taxon>
    </lineage>
</organism>
<dbReference type="RefSeq" id="WP_131901100.1">
    <property type="nucleotide sequence ID" value="NZ_SMKU01000279.1"/>
</dbReference>
<name>A0A4R5AL27_9ACTN</name>
<comment type="caution">
    <text evidence="2">The sequence shown here is derived from an EMBL/GenBank/DDBJ whole genome shotgun (WGS) entry which is preliminary data.</text>
</comment>
<proteinExistence type="predicted"/>
<reference evidence="2 3" key="1">
    <citation type="submission" date="2019-03" db="EMBL/GenBank/DDBJ databases">
        <title>Draft genome sequences of novel Actinobacteria.</title>
        <authorList>
            <person name="Sahin N."/>
            <person name="Ay H."/>
            <person name="Saygin H."/>
        </authorList>
    </citation>
    <scope>NUCLEOTIDE SEQUENCE [LARGE SCALE GENOMIC DNA]</scope>
    <source>
        <strain evidence="2 3">H3C3</strain>
    </source>
</reference>
<dbReference type="Pfam" id="PF11387">
    <property type="entry name" value="DUF2795"/>
    <property type="match status" value="1"/>
</dbReference>
<feature type="region of interest" description="Disordered" evidence="1">
    <location>
        <begin position="58"/>
        <end position="109"/>
    </location>
</feature>
<protein>
    <submittedName>
        <fullName evidence="2">DUF2795 domain-containing protein</fullName>
    </submittedName>
</protein>
<evidence type="ECO:0000256" key="1">
    <source>
        <dbReference type="SAM" id="MobiDB-lite"/>
    </source>
</evidence>
<gene>
    <name evidence="2" type="ORF">E1298_35240</name>
</gene>
<sequence length="109" mass="12170">MRIVDTGQVEEVLSDLGFPASKQAIVEHAHRTRPGTRAERALAALPLGTYASAAEVLRSIPIEPDPERSPSERDYQRRHHDKPGLAEHMRDTERPPVEDELRRGDDGAL</sequence>
<feature type="compositionally biased region" description="Basic and acidic residues" evidence="1">
    <location>
        <begin position="65"/>
        <end position="75"/>
    </location>
</feature>
<evidence type="ECO:0000313" key="3">
    <source>
        <dbReference type="Proteomes" id="UP000294513"/>
    </source>
</evidence>
<keyword evidence="3" id="KW-1185">Reference proteome</keyword>
<dbReference type="AlphaFoldDB" id="A0A4R5AL27"/>